<name>A0A0D0E8Q6_9AGAM</name>
<dbReference type="Pfam" id="PF25534">
    <property type="entry name" value="DUF7918"/>
    <property type="match status" value="1"/>
</dbReference>
<protein>
    <recommendedName>
        <fullName evidence="1">DUF7918 domain-containing protein</fullName>
    </recommendedName>
</protein>
<proteinExistence type="predicted"/>
<keyword evidence="3" id="KW-1185">Reference proteome</keyword>
<dbReference type="HOGENOM" id="CLU_060356_2_1_1"/>
<accession>A0A0D0E8Q6</accession>
<feature type="non-terminal residue" evidence="2">
    <location>
        <position position="1"/>
    </location>
</feature>
<dbReference type="AlphaFoldDB" id="A0A0D0E8Q6"/>
<dbReference type="InParanoid" id="A0A0D0E8Q6"/>
<dbReference type="Proteomes" id="UP000054538">
    <property type="component" value="Unassembled WGS sequence"/>
</dbReference>
<feature type="non-terminal residue" evidence="2">
    <location>
        <position position="191"/>
    </location>
</feature>
<dbReference type="InterPro" id="IPR057678">
    <property type="entry name" value="DUF7918"/>
</dbReference>
<reference evidence="3" key="2">
    <citation type="submission" date="2015-01" db="EMBL/GenBank/DDBJ databases">
        <title>Evolutionary Origins and Diversification of the Mycorrhizal Mutualists.</title>
        <authorList>
            <consortium name="DOE Joint Genome Institute"/>
            <consortium name="Mycorrhizal Genomics Consortium"/>
            <person name="Kohler A."/>
            <person name="Kuo A."/>
            <person name="Nagy L.G."/>
            <person name="Floudas D."/>
            <person name="Copeland A."/>
            <person name="Barry K.W."/>
            <person name="Cichocki N."/>
            <person name="Veneault-Fourrey C."/>
            <person name="LaButti K."/>
            <person name="Lindquist E.A."/>
            <person name="Lipzen A."/>
            <person name="Lundell T."/>
            <person name="Morin E."/>
            <person name="Murat C."/>
            <person name="Riley R."/>
            <person name="Ohm R."/>
            <person name="Sun H."/>
            <person name="Tunlid A."/>
            <person name="Henrissat B."/>
            <person name="Grigoriev I.V."/>
            <person name="Hibbett D.S."/>
            <person name="Martin F."/>
        </authorList>
    </citation>
    <scope>NUCLEOTIDE SEQUENCE [LARGE SCALE GENOMIC DNA]</scope>
    <source>
        <strain evidence="3">Ve08.2h10</strain>
    </source>
</reference>
<evidence type="ECO:0000313" key="3">
    <source>
        <dbReference type="Proteomes" id="UP000054538"/>
    </source>
</evidence>
<organism evidence="2 3">
    <name type="scientific">Paxillus rubicundulus Ve08.2h10</name>
    <dbReference type="NCBI Taxonomy" id="930991"/>
    <lineage>
        <taxon>Eukaryota</taxon>
        <taxon>Fungi</taxon>
        <taxon>Dikarya</taxon>
        <taxon>Basidiomycota</taxon>
        <taxon>Agaricomycotina</taxon>
        <taxon>Agaricomycetes</taxon>
        <taxon>Agaricomycetidae</taxon>
        <taxon>Boletales</taxon>
        <taxon>Paxilineae</taxon>
        <taxon>Paxillaceae</taxon>
        <taxon>Paxillus</taxon>
    </lineage>
</organism>
<dbReference type="EMBL" id="KN824883">
    <property type="protein sequence ID" value="KIK98724.1"/>
    <property type="molecule type" value="Genomic_DNA"/>
</dbReference>
<evidence type="ECO:0000259" key="1">
    <source>
        <dbReference type="Pfam" id="PF25534"/>
    </source>
</evidence>
<evidence type="ECO:0000313" key="2">
    <source>
        <dbReference type="EMBL" id="KIK98724.1"/>
    </source>
</evidence>
<sequence length="191" mass="21424">MLTHRGFSAWIVSEGEELREYLVAVDANAHRVSCWIPSEVGKSFSVHWKDEGTDVNSCSFISLDGFVVPGRFLFGHGETSRDGIRTGPMTERPFIFAEQVGRASVGECSRDAGTIVVKIKRVNLQGQKLANQLQQLPDTPGSQNSLSGHRIGYGEERPTYEQYPTTWQVKPYDNSSKRSYVTFVFRYRSPG</sequence>
<dbReference type="OrthoDB" id="3237202at2759"/>
<feature type="domain" description="DUF7918" evidence="1">
    <location>
        <begin position="10"/>
        <end position="189"/>
    </location>
</feature>
<gene>
    <name evidence="2" type="ORF">PAXRUDRAFT_87355</name>
</gene>
<reference evidence="2 3" key="1">
    <citation type="submission" date="2014-04" db="EMBL/GenBank/DDBJ databases">
        <authorList>
            <consortium name="DOE Joint Genome Institute"/>
            <person name="Kuo A."/>
            <person name="Kohler A."/>
            <person name="Jargeat P."/>
            <person name="Nagy L.G."/>
            <person name="Floudas D."/>
            <person name="Copeland A."/>
            <person name="Barry K.W."/>
            <person name="Cichocki N."/>
            <person name="Veneault-Fourrey C."/>
            <person name="LaButti K."/>
            <person name="Lindquist E.A."/>
            <person name="Lipzen A."/>
            <person name="Lundell T."/>
            <person name="Morin E."/>
            <person name="Murat C."/>
            <person name="Sun H."/>
            <person name="Tunlid A."/>
            <person name="Henrissat B."/>
            <person name="Grigoriev I.V."/>
            <person name="Hibbett D.S."/>
            <person name="Martin F."/>
            <person name="Nordberg H.P."/>
            <person name="Cantor M.N."/>
            <person name="Hua S.X."/>
        </authorList>
    </citation>
    <scope>NUCLEOTIDE SEQUENCE [LARGE SCALE GENOMIC DNA]</scope>
    <source>
        <strain evidence="2 3">Ve08.2h10</strain>
    </source>
</reference>